<reference evidence="2" key="1">
    <citation type="journal article" date="2014" name="Front. Microbiol.">
        <title>High frequency of phylogenetically diverse reductive dehalogenase-homologous genes in deep subseafloor sedimentary metagenomes.</title>
        <authorList>
            <person name="Kawai M."/>
            <person name="Futagami T."/>
            <person name="Toyoda A."/>
            <person name="Takaki Y."/>
            <person name="Nishi S."/>
            <person name="Hori S."/>
            <person name="Arai W."/>
            <person name="Tsubouchi T."/>
            <person name="Morono Y."/>
            <person name="Uchiyama I."/>
            <person name="Ito T."/>
            <person name="Fujiyama A."/>
            <person name="Inagaki F."/>
            <person name="Takami H."/>
        </authorList>
    </citation>
    <scope>NUCLEOTIDE SEQUENCE</scope>
    <source>
        <strain evidence="2">Expedition CK06-06</strain>
    </source>
</reference>
<evidence type="ECO:0000259" key="1">
    <source>
        <dbReference type="Pfam" id="PF04760"/>
    </source>
</evidence>
<dbReference type="InterPro" id="IPR006847">
    <property type="entry name" value="IF2_N"/>
</dbReference>
<dbReference type="AlphaFoldDB" id="X1QVV7"/>
<dbReference type="EMBL" id="BARW01001306">
    <property type="protein sequence ID" value="GAI72712.1"/>
    <property type="molecule type" value="Genomic_DNA"/>
</dbReference>
<feature type="non-terminal residue" evidence="2">
    <location>
        <position position="130"/>
    </location>
</feature>
<sequence>MAKVGEQGKVSKSEVSDSSSSPKALLIEIPHALGVRQLAELLPISAIDIIKRLMKNGIMANINQVIDYETATAIATDIGYEVRLKPQTTRKSANVIGEIKRQQLQSEEISGLQPRPPVVTIMGHVDHGKT</sequence>
<dbReference type="Pfam" id="PF04760">
    <property type="entry name" value="IF2_N"/>
    <property type="match status" value="1"/>
</dbReference>
<gene>
    <name evidence="2" type="ORF">S12H4_04296</name>
</gene>
<accession>X1QVV7</accession>
<feature type="domain" description="Translation initiation factor IF-2 N-terminal" evidence="1">
    <location>
        <begin position="35"/>
        <end position="81"/>
    </location>
</feature>
<proteinExistence type="predicted"/>
<protein>
    <recommendedName>
        <fullName evidence="1">Translation initiation factor IF-2 N-terminal domain-containing protein</fullName>
    </recommendedName>
</protein>
<organism evidence="2">
    <name type="scientific">marine sediment metagenome</name>
    <dbReference type="NCBI Taxonomy" id="412755"/>
    <lineage>
        <taxon>unclassified sequences</taxon>
        <taxon>metagenomes</taxon>
        <taxon>ecological metagenomes</taxon>
    </lineage>
</organism>
<comment type="caution">
    <text evidence="2">The sequence shown here is derived from an EMBL/GenBank/DDBJ whole genome shotgun (WGS) entry which is preliminary data.</text>
</comment>
<name>X1QVV7_9ZZZZ</name>
<evidence type="ECO:0000313" key="2">
    <source>
        <dbReference type="EMBL" id="GAI72712.1"/>
    </source>
</evidence>